<dbReference type="GO" id="GO:0043565">
    <property type="term" value="F:sequence-specific DNA binding"/>
    <property type="evidence" value="ECO:0007669"/>
    <property type="project" value="InterPro"/>
</dbReference>
<dbReference type="AlphaFoldDB" id="A0A834SP26"/>
<keyword evidence="7" id="KW-0371">Homeobox</keyword>
<proteinExistence type="predicted"/>
<name>A0A834SP26_9FABA</name>
<keyword evidence="8" id="KW-1185">Reference proteome</keyword>
<evidence type="ECO:0000256" key="4">
    <source>
        <dbReference type="SAM" id="Coils"/>
    </source>
</evidence>
<dbReference type="GO" id="GO:0006355">
    <property type="term" value="P:regulation of DNA-templated transcription"/>
    <property type="evidence" value="ECO:0007669"/>
    <property type="project" value="InterPro"/>
</dbReference>
<keyword evidence="2" id="KW-0805">Transcription regulation</keyword>
<evidence type="ECO:0000256" key="1">
    <source>
        <dbReference type="ARBA" id="ARBA00004123"/>
    </source>
</evidence>
<feature type="region of interest" description="Disordered" evidence="5">
    <location>
        <begin position="1"/>
        <end position="29"/>
    </location>
</feature>
<evidence type="ECO:0000313" key="7">
    <source>
        <dbReference type="EMBL" id="KAF7806711.1"/>
    </source>
</evidence>
<dbReference type="PANTHER" id="PTHR45714:SF72">
    <property type="entry name" value="HOMEOBOX-LEUCINE ZIPPER PROTEIN HOX26-RELATED"/>
    <property type="match status" value="1"/>
</dbReference>
<dbReference type="OrthoDB" id="6159439at2759"/>
<evidence type="ECO:0000256" key="5">
    <source>
        <dbReference type="SAM" id="MobiDB-lite"/>
    </source>
</evidence>
<comment type="subcellular location">
    <subcellularLocation>
        <location evidence="1">Nucleus</location>
    </subcellularLocation>
</comment>
<gene>
    <name evidence="7" type="ORF">G2W53_038872</name>
</gene>
<evidence type="ECO:0000313" key="8">
    <source>
        <dbReference type="Proteomes" id="UP000634136"/>
    </source>
</evidence>
<keyword evidence="3" id="KW-0804">Transcription</keyword>
<dbReference type="GO" id="GO:0005634">
    <property type="term" value="C:nucleus"/>
    <property type="evidence" value="ECO:0007669"/>
    <property type="project" value="UniProtKB-SubCell"/>
</dbReference>
<evidence type="ECO:0000256" key="2">
    <source>
        <dbReference type="ARBA" id="ARBA00023015"/>
    </source>
</evidence>
<evidence type="ECO:0000256" key="3">
    <source>
        <dbReference type="ARBA" id="ARBA00023163"/>
    </source>
</evidence>
<organism evidence="7 8">
    <name type="scientific">Senna tora</name>
    <dbReference type="NCBI Taxonomy" id="362788"/>
    <lineage>
        <taxon>Eukaryota</taxon>
        <taxon>Viridiplantae</taxon>
        <taxon>Streptophyta</taxon>
        <taxon>Embryophyta</taxon>
        <taxon>Tracheophyta</taxon>
        <taxon>Spermatophyta</taxon>
        <taxon>Magnoliopsida</taxon>
        <taxon>eudicotyledons</taxon>
        <taxon>Gunneridae</taxon>
        <taxon>Pentapetalae</taxon>
        <taxon>rosids</taxon>
        <taxon>fabids</taxon>
        <taxon>Fabales</taxon>
        <taxon>Fabaceae</taxon>
        <taxon>Caesalpinioideae</taxon>
        <taxon>Cassia clade</taxon>
        <taxon>Senna</taxon>
    </lineage>
</organism>
<dbReference type="PANTHER" id="PTHR45714">
    <property type="entry name" value="HOMEOBOX-LEUCINE ZIPPER PROTEIN HAT14"/>
    <property type="match status" value="1"/>
</dbReference>
<sequence length="143" mass="16118">MEESGGDDSDIDQIKNKSRKKLRLSKEQSDMLEDSFKLHTSLNPKLKQTEEECEILKKCCETLKDENQRLKKEVEELRSMKLKVLEASSSSSSSSILCNIIQLSNLTTLAMCSSCHKPIISTNNNNIGDDDHISEFVVPQIAE</sequence>
<comment type="caution">
    <text evidence="7">The sequence shown here is derived from an EMBL/GenBank/DDBJ whole genome shotgun (WGS) entry which is preliminary data.</text>
</comment>
<accession>A0A834SP26</accession>
<keyword evidence="7" id="KW-0238">DNA-binding</keyword>
<dbReference type="InterPro" id="IPR003106">
    <property type="entry name" value="Leu_zip_homeo"/>
</dbReference>
<reference evidence="7" key="1">
    <citation type="submission" date="2020-09" db="EMBL/GenBank/DDBJ databases">
        <title>Genome-Enabled Discovery of Anthraquinone Biosynthesis in Senna tora.</title>
        <authorList>
            <person name="Kang S.-H."/>
            <person name="Pandey R.P."/>
            <person name="Lee C.-M."/>
            <person name="Sim J.-S."/>
            <person name="Jeong J.-T."/>
            <person name="Choi B.-S."/>
            <person name="Jung M."/>
            <person name="Ginzburg D."/>
            <person name="Zhao K."/>
            <person name="Won S.Y."/>
            <person name="Oh T.-J."/>
            <person name="Yu Y."/>
            <person name="Kim N.-H."/>
            <person name="Lee O.R."/>
            <person name="Lee T.-H."/>
            <person name="Bashyal P."/>
            <person name="Kim T.-S."/>
            <person name="Lee W.-H."/>
            <person name="Kawkins C."/>
            <person name="Kim C.-K."/>
            <person name="Kim J.S."/>
            <person name="Ahn B.O."/>
            <person name="Rhee S.Y."/>
            <person name="Sohng J.K."/>
        </authorList>
    </citation>
    <scope>NUCLEOTIDE SEQUENCE</scope>
    <source>
        <tissue evidence="7">Leaf</tissue>
    </source>
</reference>
<feature type="compositionally biased region" description="Acidic residues" evidence="5">
    <location>
        <begin position="1"/>
        <end position="11"/>
    </location>
</feature>
<dbReference type="EMBL" id="JAAIUW010000012">
    <property type="protein sequence ID" value="KAF7806711.1"/>
    <property type="molecule type" value="Genomic_DNA"/>
</dbReference>
<dbReference type="InterPro" id="IPR050762">
    <property type="entry name" value="HD-ZIP_Homeobox_LZ_Class_II"/>
</dbReference>
<evidence type="ECO:0000259" key="6">
    <source>
        <dbReference type="SMART" id="SM00340"/>
    </source>
</evidence>
<protein>
    <submittedName>
        <fullName evidence="7">Homeobox-leucine zipper protein HAT14-like</fullName>
    </submittedName>
</protein>
<feature type="domain" description="Leucine zipper homeobox-associated" evidence="6">
    <location>
        <begin position="47"/>
        <end position="90"/>
    </location>
</feature>
<dbReference type="Pfam" id="PF02183">
    <property type="entry name" value="HALZ"/>
    <property type="match status" value="1"/>
</dbReference>
<feature type="coiled-coil region" evidence="4">
    <location>
        <begin position="46"/>
        <end position="87"/>
    </location>
</feature>
<dbReference type="SMART" id="SM00340">
    <property type="entry name" value="HALZ"/>
    <property type="match status" value="1"/>
</dbReference>
<keyword evidence="4" id="KW-0175">Coiled coil</keyword>
<dbReference type="Proteomes" id="UP000634136">
    <property type="component" value="Unassembled WGS sequence"/>
</dbReference>